<comment type="caution">
    <text evidence="15">The sequence shown here is derived from an EMBL/GenBank/DDBJ whole genome shotgun (WGS) entry which is preliminary data.</text>
</comment>
<dbReference type="EMBL" id="QQAH01000014">
    <property type="protein sequence ID" value="RDD80844.1"/>
    <property type="molecule type" value="Genomic_DNA"/>
</dbReference>
<comment type="catalytic activity">
    <reaction evidence="12">
        <text>all-trans-octaprenyl diphosphate + 4-hydroxybenzoate = 4-hydroxy-3-(all-trans-octaprenyl)benzoate + diphosphate</text>
        <dbReference type="Rhea" id="RHEA:27782"/>
        <dbReference type="ChEBI" id="CHEBI:1617"/>
        <dbReference type="ChEBI" id="CHEBI:17879"/>
        <dbReference type="ChEBI" id="CHEBI:33019"/>
        <dbReference type="ChEBI" id="CHEBI:57711"/>
        <dbReference type="EC" id="2.5.1.39"/>
    </reaction>
</comment>
<dbReference type="GO" id="GO:0006744">
    <property type="term" value="P:ubiquinone biosynthetic process"/>
    <property type="evidence" value="ECO:0007669"/>
    <property type="project" value="UniProtKB-UniRule"/>
</dbReference>
<keyword evidence="7 12" id="KW-0831">Ubiquinone biosynthesis</keyword>
<comment type="pathway">
    <text evidence="12">Cofactor biosynthesis; ubiquinone biosynthesis.</text>
</comment>
<dbReference type="Gene3D" id="1.10.357.140">
    <property type="entry name" value="UbiA prenyltransferase"/>
    <property type="match status" value="1"/>
</dbReference>
<keyword evidence="4 12" id="KW-1003">Cell membrane</keyword>
<dbReference type="PANTHER" id="PTHR11048:SF28">
    <property type="entry name" value="4-HYDROXYBENZOATE POLYPRENYLTRANSFERASE, MITOCHONDRIAL"/>
    <property type="match status" value="1"/>
</dbReference>
<dbReference type="GO" id="GO:0005886">
    <property type="term" value="C:plasma membrane"/>
    <property type="evidence" value="ECO:0007669"/>
    <property type="project" value="UniProtKB-SubCell"/>
</dbReference>
<feature type="transmembrane region" description="Helical" evidence="12">
    <location>
        <begin position="95"/>
        <end position="115"/>
    </location>
</feature>
<evidence type="ECO:0000313" key="16">
    <source>
        <dbReference type="Proteomes" id="UP000253782"/>
    </source>
</evidence>
<evidence type="ECO:0000256" key="3">
    <source>
        <dbReference type="ARBA" id="ARBA00005985"/>
    </source>
</evidence>
<dbReference type="NCBIfam" id="TIGR01474">
    <property type="entry name" value="ubiA_proteo"/>
    <property type="match status" value="1"/>
</dbReference>
<dbReference type="PANTHER" id="PTHR11048">
    <property type="entry name" value="PRENYLTRANSFERASES"/>
    <property type="match status" value="1"/>
</dbReference>
<dbReference type="GO" id="GO:0008412">
    <property type="term" value="F:4-hydroxybenzoate polyprenyltransferase activity"/>
    <property type="evidence" value="ECO:0007669"/>
    <property type="project" value="UniProtKB-UniRule"/>
</dbReference>
<comment type="similarity">
    <text evidence="3 12">Belongs to the UbiA prenyltransferase family.</text>
</comment>
<dbReference type="Proteomes" id="UP000253782">
    <property type="component" value="Unassembled WGS sequence"/>
</dbReference>
<evidence type="ECO:0000313" key="15">
    <source>
        <dbReference type="EMBL" id="RDD80844.1"/>
    </source>
</evidence>
<evidence type="ECO:0000256" key="10">
    <source>
        <dbReference type="ARBA" id="ARBA00022989"/>
    </source>
</evidence>
<dbReference type="FunFam" id="1.20.120.1780:FF:000001">
    <property type="entry name" value="4-hydroxybenzoate octaprenyltransferase"/>
    <property type="match status" value="1"/>
</dbReference>
<dbReference type="InterPro" id="IPR000537">
    <property type="entry name" value="UbiA_prenyltransferase"/>
</dbReference>
<evidence type="ECO:0000256" key="6">
    <source>
        <dbReference type="ARBA" id="ARBA00022679"/>
    </source>
</evidence>
<evidence type="ECO:0000256" key="14">
    <source>
        <dbReference type="SAM" id="MobiDB-lite"/>
    </source>
</evidence>
<evidence type="ECO:0000256" key="13">
    <source>
        <dbReference type="NCBIfam" id="TIGR01474"/>
    </source>
</evidence>
<dbReference type="PROSITE" id="PS00943">
    <property type="entry name" value="UBIA"/>
    <property type="match status" value="1"/>
</dbReference>
<feature type="transmembrane region" description="Helical" evidence="12">
    <location>
        <begin position="284"/>
        <end position="301"/>
    </location>
</feature>
<keyword evidence="10 12" id="KW-1133">Transmembrane helix</keyword>
<dbReference type="HAMAP" id="MF_01635">
    <property type="entry name" value="UbiA"/>
    <property type="match status" value="1"/>
</dbReference>
<evidence type="ECO:0000256" key="4">
    <source>
        <dbReference type="ARBA" id="ARBA00022475"/>
    </source>
</evidence>
<evidence type="ECO:0000256" key="9">
    <source>
        <dbReference type="ARBA" id="ARBA00022842"/>
    </source>
</evidence>
<sequence length="339" mass="37389">MAPTPRKRQRRTISSSSTPRPTPAPAPSTATVPADSSTRATRVLSWLLQKLPPHIREKALDYLVLTRMDRPIGALLLLWPTWWALWLAASDFPPLKPLIIFTLGVFAMRAAGCAINDYADRKLDPQVARTAGRPIASGRVTPREALMVFGALLVFAFVLVLFTNALTIKLSFAGAALAAIYPFTKRYTHMPQVVLGAAFGWSIPMAFAAVTNSVPPLGWLLFIANILWSVIYDTEYAMVDRDDDLKAGAKSTAILFGDADLPILGILMATFLLAMLFVGKRAALGWPYWLSLVIATGLFGWQLWRIRDRARDACLMAFRHNNWLGMGLWIGIALALAVR</sequence>
<keyword evidence="9 12" id="KW-0460">Magnesium</keyword>
<feature type="compositionally biased region" description="Basic residues" evidence="14">
    <location>
        <begin position="1"/>
        <end position="11"/>
    </location>
</feature>
<comment type="subcellular location">
    <subcellularLocation>
        <location evidence="12">Cell inner membrane</location>
        <topology evidence="12">Multi-pass membrane protein</topology>
    </subcellularLocation>
    <subcellularLocation>
        <location evidence="2">Membrane</location>
        <topology evidence="2">Multi-pass membrane protein</topology>
    </subcellularLocation>
</comment>
<protein>
    <recommendedName>
        <fullName evidence="12 13">4-hydroxybenzoate octaprenyltransferase</fullName>
        <ecNumber evidence="12 13">2.5.1.39</ecNumber>
    </recommendedName>
    <alternativeName>
        <fullName evidence="12">4-HB polyprenyltransferase</fullName>
    </alternativeName>
</protein>
<dbReference type="Pfam" id="PF01040">
    <property type="entry name" value="UbiA"/>
    <property type="match status" value="1"/>
</dbReference>
<keyword evidence="5 12" id="KW-0997">Cell inner membrane</keyword>
<dbReference type="InterPro" id="IPR039653">
    <property type="entry name" value="Prenyltransferase"/>
</dbReference>
<feature type="transmembrane region" description="Helical" evidence="12">
    <location>
        <begin position="322"/>
        <end position="338"/>
    </location>
</feature>
<dbReference type="RefSeq" id="WP_114846560.1">
    <property type="nucleotide sequence ID" value="NZ_JBHSPE010000002.1"/>
</dbReference>
<feature type="transmembrane region" description="Helical" evidence="12">
    <location>
        <begin position="253"/>
        <end position="278"/>
    </location>
</feature>
<feature type="transmembrane region" description="Helical" evidence="12">
    <location>
        <begin position="193"/>
        <end position="210"/>
    </location>
</feature>
<dbReference type="UniPathway" id="UPA00232"/>
<dbReference type="FunFam" id="1.10.357.140:FF:000002">
    <property type="entry name" value="4-hydroxybenzoate octaprenyltransferase"/>
    <property type="match status" value="1"/>
</dbReference>
<feature type="region of interest" description="Disordered" evidence="14">
    <location>
        <begin position="1"/>
        <end position="36"/>
    </location>
</feature>
<dbReference type="CDD" id="cd13959">
    <property type="entry name" value="PT_UbiA_COQ2"/>
    <property type="match status" value="1"/>
</dbReference>
<evidence type="ECO:0000256" key="1">
    <source>
        <dbReference type="ARBA" id="ARBA00001946"/>
    </source>
</evidence>
<gene>
    <name evidence="12" type="primary">ubiA</name>
    <name evidence="15" type="ORF">DVJ77_15410</name>
</gene>
<dbReference type="InterPro" id="IPR006370">
    <property type="entry name" value="HB_polyprenyltransferase-like"/>
</dbReference>
<evidence type="ECO:0000256" key="7">
    <source>
        <dbReference type="ARBA" id="ARBA00022688"/>
    </source>
</evidence>
<comment type="cofactor">
    <cofactor evidence="1 12">
        <name>Mg(2+)</name>
        <dbReference type="ChEBI" id="CHEBI:18420"/>
    </cofactor>
</comment>
<feature type="transmembrane region" description="Helical" evidence="12">
    <location>
        <begin position="216"/>
        <end position="232"/>
    </location>
</feature>
<feature type="compositionally biased region" description="Low complexity" evidence="14">
    <location>
        <begin position="27"/>
        <end position="36"/>
    </location>
</feature>
<accession>A0A369UJB6</accession>
<keyword evidence="8 12" id="KW-0812">Transmembrane</keyword>
<proteinExistence type="inferred from homology"/>
<evidence type="ECO:0000256" key="11">
    <source>
        <dbReference type="ARBA" id="ARBA00023136"/>
    </source>
</evidence>
<evidence type="ECO:0000256" key="12">
    <source>
        <dbReference type="HAMAP-Rule" id="MF_01635"/>
    </source>
</evidence>
<dbReference type="InterPro" id="IPR044878">
    <property type="entry name" value="UbiA_sf"/>
</dbReference>
<evidence type="ECO:0000256" key="2">
    <source>
        <dbReference type="ARBA" id="ARBA00004141"/>
    </source>
</evidence>
<dbReference type="AlphaFoldDB" id="A0A369UJB6"/>
<comment type="function">
    <text evidence="12">Catalyzes the prenylation of para-hydroxybenzoate (PHB) with an all-trans polyprenyl group. Mediates the second step in the final reaction sequence of ubiquinone-8 (UQ-8) biosynthesis, which is the condensation of the polyisoprenoid side chain with PHB, generating the first membrane-bound Q intermediate 3-octaprenyl-4-hydroxybenzoate.</text>
</comment>
<evidence type="ECO:0000256" key="8">
    <source>
        <dbReference type="ARBA" id="ARBA00022692"/>
    </source>
</evidence>
<dbReference type="InterPro" id="IPR030470">
    <property type="entry name" value="UbiA_prenylTrfase_CS"/>
</dbReference>
<dbReference type="EC" id="2.5.1.39" evidence="12 13"/>
<keyword evidence="6 12" id="KW-0808">Transferase</keyword>
<organism evidence="15 16">
    <name type="scientific">Dyella tabacisoli</name>
    <dbReference type="NCBI Taxonomy" id="2282381"/>
    <lineage>
        <taxon>Bacteria</taxon>
        <taxon>Pseudomonadati</taxon>
        <taxon>Pseudomonadota</taxon>
        <taxon>Gammaproteobacteria</taxon>
        <taxon>Lysobacterales</taxon>
        <taxon>Rhodanobacteraceae</taxon>
        <taxon>Dyella</taxon>
    </lineage>
</organism>
<keyword evidence="11 12" id="KW-0472">Membrane</keyword>
<keyword evidence="16" id="KW-1185">Reference proteome</keyword>
<feature type="transmembrane region" description="Helical" evidence="12">
    <location>
        <begin position="145"/>
        <end position="162"/>
    </location>
</feature>
<reference evidence="15 16" key="1">
    <citation type="submission" date="2018-07" db="EMBL/GenBank/DDBJ databases">
        <title>Dyella tabacisoli L4-6T, whole genome shotgun sequence.</title>
        <authorList>
            <person name="Zhou X.-K."/>
            <person name="Li W.-J."/>
            <person name="Duan Y.-Q."/>
        </authorList>
    </citation>
    <scope>NUCLEOTIDE SEQUENCE [LARGE SCALE GENOMIC DNA]</scope>
    <source>
        <strain evidence="15 16">L4-6</strain>
    </source>
</reference>
<dbReference type="OrthoDB" id="9782418at2"/>
<feature type="transmembrane region" description="Helical" evidence="12">
    <location>
        <begin position="72"/>
        <end position="89"/>
    </location>
</feature>
<evidence type="ECO:0000256" key="5">
    <source>
        <dbReference type="ARBA" id="ARBA00022519"/>
    </source>
</evidence>
<dbReference type="Gene3D" id="1.20.120.1780">
    <property type="entry name" value="UbiA prenyltransferase"/>
    <property type="match status" value="1"/>
</dbReference>
<name>A0A369UJB6_9GAMM</name>